<dbReference type="AlphaFoldDB" id="A0A1H4LKH1"/>
<dbReference type="RefSeq" id="WP_091182297.1">
    <property type="nucleotide sequence ID" value="NZ_FNRY01000001.1"/>
</dbReference>
<gene>
    <name evidence="2" type="ORF">SAMN04489806_1564</name>
</gene>
<keyword evidence="1" id="KW-0472">Membrane</keyword>
<dbReference type="EMBL" id="FNRY01000001">
    <property type="protein sequence ID" value="SEB70775.1"/>
    <property type="molecule type" value="Genomic_DNA"/>
</dbReference>
<evidence type="ECO:0000313" key="3">
    <source>
        <dbReference type="Proteomes" id="UP000199183"/>
    </source>
</evidence>
<protein>
    <submittedName>
        <fullName evidence="2">Uncharacterized protein</fullName>
    </submittedName>
</protein>
<keyword evidence="3" id="KW-1185">Reference proteome</keyword>
<organism evidence="2 3">
    <name type="scientific">Paramicrobacterium humi</name>
    <dbReference type="NCBI Taxonomy" id="640635"/>
    <lineage>
        <taxon>Bacteria</taxon>
        <taxon>Bacillati</taxon>
        <taxon>Actinomycetota</taxon>
        <taxon>Actinomycetes</taxon>
        <taxon>Micrococcales</taxon>
        <taxon>Microbacteriaceae</taxon>
        <taxon>Paramicrobacterium</taxon>
    </lineage>
</organism>
<reference evidence="2 3" key="1">
    <citation type="submission" date="2016-10" db="EMBL/GenBank/DDBJ databases">
        <authorList>
            <person name="de Groot N.N."/>
        </authorList>
    </citation>
    <scope>NUCLEOTIDE SEQUENCE [LARGE SCALE GENOMIC DNA]</scope>
    <source>
        <strain evidence="2 3">DSM 21799</strain>
    </source>
</reference>
<proteinExistence type="predicted"/>
<dbReference type="STRING" id="640635.SAMN04489806_1564"/>
<keyword evidence="1" id="KW-1133">Transmembrane helix</keyword>
<name>A0A1H4LKH1_9MICO</name>
<evidence type="ECO:0000256" key="1">
    <source>
        <dbReference type="SAM" id="Phobius"/>
    </source>
</evidence>
<keyword evidence="1" id="KW-0812">Transmembrane</keyword>
<feature type="transmembrane region" description="Helical" evidence="1">
    <location>
        <begin position="67"/>
        <end position="85"/>
    </location>
</feature>
<sequence length="101" mass="10589">MTVLGLALLLASAISGFVSMRLLSQANSGVLMPWWHAPEVRSLPATVCRSVSAALAFVGASLAAQSIGYWSIVLVLCVFAAPMLVQVRHNRQLLAVGAARG</sequence>
<evidence type="ECO:0000313" key="2">
    <source>
        <dbReference type="EMBL" id="SEB70775.1"/>
    </source>
</evidence>
<accession>A0A1H4LKH1</accession>
<dbReference type="Proteomes" id="UP000199183">
    <property type="component" value="Unassembled WGS sequence"/>
</dbReference>